<comment type="caution">
    <text evidence="1">The sequence shown here is derived from an EMBL/GenBank/DDBJ whole genome shotgun (WGS) entry which is preliminary data.</text>
</comment>
<organism evidence="1 2">
    <name type="scientific">Prevotella disiens DNF00882</name>
    <dbReference type="NCBI Taxonomy" id="1401075"/>
    <lineage>
        <taxon>Bacteria</taxon>
        <taxon>Pseudomonadati</taxon>
        <taxon>Bacteroidota</taxon>
        <taxon>Bacteroidia</taxon>
        <taxon>Bacteroidales</taxon>
        <taxon>Prevotellaceae</taxon>
        <taxon>Prevotella</taxon>
    </lineage>
</organism>
<evidence type="ECO:0000313" key="1">
    <source>
        <dbReference type="EMBL" id="KGF50411.1"/>
    </source>
</evidence>
<reference evidence="1 2" key="1">
    <citation type="submission" date="2014-07" db="EMBL/GenBank/DDBJ databases">
        <authorList>
            <person name="McCorrison J."/>
            <person name="Sanka R."/>
            <person name="Torralba M."/>
            <person name="Gillis M."/>
            <person name="Haft D.H."/>
            <person name="Methe B."/>
            <person name="Sutton G."/>
            <person name="Nelson K.E."/>
        </authorList>
    </citation>
    <scope>NUCLEOTIDE SEQUENCE [LARGE SCALE GENOMIC DNA]</scope>
    <source>
        <strain evidence="1 2">DNF00882</strain>
    </source>
</reference>
<dbReference type="SUPFAM" id="SSF53795">
    <property type="entry name" value="PEP carboxykinase-like"/>
    <property type="match status" value="1"/>
</dbReference>
<dbReference type="EMBL" id="JRNR01000004">
    <property type="protein sequence ID" value="KGF50411.1"/>
    <property type="molecule type" value="Genomic_DNA"/>
</dbReference>
<dbReference type="InterPro" id="IPR027417">
    <property type="entry name" value="P-loop_NTPase"/>
</dbReference>
<dbReference type="Proteomes" id="UP000029538">
    <property type="component" value="Unassembled WGS sequence"/>
</dbReference>
<evidence type="ECO:0008006" key="3">
    <source>
        <dbReference type="Google" id="ProtNLM"/>
    </source>
</evidence>
<dbReference type="AlphaFoldDB" id="A0A096AUK5"/>
<dbReference type="Gene3D" id="3.40.50.300">
    <property type="entry name" value="P-loop containing nucleotide triphosphate hydrolases"/>
    <property type="match status" value="1"/>
</dbReference>
<gene>
    <name evidence="1" type="ORF">HMPREF0654_01690</name>
</gene>
<proteinExistence type="predicted"/>
<dbReference type="RefSeq" id="WP_036882285.1">
    <property type="nucleotide sequence ID" value="NZ_JRNR01000004.1"/>
</dbReference>
<sequence length="303" mass="34252">MQTYKFRIAELNIRIVIANDAYNGMKLMPSMQPFMVDEHDDDLFFQLIVDDSLAKVPETECRRIRTFDTGNGDIIVDKLENGGYQYIIKDIRGEICCLLVTNKDFSDCKCALKGGHNMRRFGLNNALMLIFAFAGVHKNTLLMHASLVRNNGYGYAFIAKSGTGKSTQVSMWLRYIPGSDLMNDDNPIIRLIDDEFWIFGGPWSGKTPCYRNVKAKLGAITRIDRAETNSIEKLSPIHAFASVLPSCSSMKWDKDIYNAFCNLISKIIETTSIYTLHCLPNKEAAEVCYNAIAKHKDAEDDKK</sequence>
<evidence type="ECO:0000313" key="2">
    <source>
        <dbReference type="Proteomes" id="UP000029538"/>
    </source>
</evidence>
<protein>
    <recommendedName>
        <fullName evidence="3">Phosphoenolpyruvate carboxykinase</fullName>
    </recommendedName>
</protein>
<name>A0A096AUK5_9BACT</name>
<accession>A0A096AUK5</accession>